<proteinExistence type="predicted"/>
<dbReference type="AlphaFoldDB" id="A0A2M4DAU9"/>
<accession>A0A2M4DAU9</accession>
<evidence type="ECO:0000313" key="1">
    <source>
        <dbReference type="EMBL" id="MBW74702.1"/>
    </source>
</evidence>
<name>A0A2M4DAU9_ANODA</name>
<sequence length="66" mass="7828">MIWRMEHTWRAGRRWRRFFFLCSAMAGGTVGSFYFTGTDTDTDCSFRRSVHCSDHDLGSPLWKYLL</sequence>
<dbReference type="EMBL" id="GGFL01010524">
    <property type="protein sequence ID" value="MBW74702.1"/>
    <property type="molecule type" value="Transcribed_RNA"/>
</dbReference>
<protein>
    <submittedName>
        <fullName evidence="1">Putative secreted protein</fullName>
    </submittedName>
</protein>
<reference evidence="1" key="1">
    <citation type="submission" date="2018-01" db="EMBL/GenBank/DDBJ databases">
        <title>An insight into the sialome of Amazonian anophelines.</title>
        <authorList>
            <person name="Ribeiro J.M."/>
            <person name="Scarpassa V."/>
            <person name="Calvo E."/>
        </authorList>
    </citation>
    <scope>NUCLEOTIDE SEQUENCE</scope>
</reference>
<organism evidence="1">
    <name type="scientific">Anopheles darlingi</name>
    <name type="common">Mosquito</name>
    <dbReference type="NCBI Taxonomy" id="43151"/>
    <lineage>
        <taxon>Eukaryota</taxon>
        <taxon>Metazoa</taxon>
        <taxon>Ecdysozoa</taxon>
        <taxon>Arthropoda</taxon>
        <taxon>Hexapoda</taxon>
        <taxon>Insecta</taxon>
        <taxon>Pterygota</taxon>
        <taxon>Neoptera</taxon>
        <taxon>Endopterygota</taxon>
        <taxon>Diptera</taxon>
        <taxon>Nematocera</taxon>
        <taxon>Culicoidea</taxon>
        <taxon>Culicidae</taxon>
        <taxon>Anophelinae</taxon>
        <taxon>Anopheles</taxon>
    </lineage>
</organism>